<sequence>MEQFAVDDLVIKLMAKRKEVMHTLYTAYSQKIEKFLLDNPGIEAMTIEGYLNRIEEKNKEREELLQKNMPEKERKRKQEIEQDKRRKSMIVTFDDMSFSFGKEELEQLSGKEKPVDPEVKNILEKMNSLFKQLGKTKEK</sequence>
<feature type="region of interest" description="Disordered" evidence="1">
    <location>
        <begin position="64"/>
        <end position="88"/>
    </location>
</feature>
<evidence type="ECO:0000313" key="3">
    <source>
        <dbReference type="EMBL" id="KFG26437.1"/>
    </source>
</evidence>
<dbReference type="Proteomes" id="UP000005622">
    <property type="component" value="Unassembled WGS sequence"/>
</dbReference>
<reference evidence="2" key="1">
    <citation type="submission" date="2011-03" db="EMBL/GenBank/DDBJ databases">
        <title>The Genome Sequence of Nematocida sp1 strain ERTm2.</title>
        <authorList>
            <consortium name="The Broad Institute Genome Sequencing Platform"/>
            <consortium name="The Broad Institute Genome Sequencing Center for Infectious Disease"/>
            <person name="Cuomo C."/>
            <person name="Troemel E."/>
            <person name="Young S.K."/>
            <person name="Zeng Q."/>
            <person name="Gargeya S."/>
            <person name="Fitzgerald M."/>
            <person name="Haas B."/>
            <person name="Abouelleil A."/>
            <person name="Alvarado L."/>
            <person name="Arachchi H.M."/>
            <person name="Berlin A."/>
            <person name="Brown A."/>
            <person name="Chapman S.B."/>
            <person name="Chen Z."/>
            <person name="Dunbar C."/>
            <person name="Freedman E."/>
            <person name="Gearin G."/>
            <person name="Gellesch M."/>
            <person name="Goldberg J."/>
            <person name="Griggs A."/>
            <person name="Gujja S."/>
            <person name="Heilman E.R."/>
            <person name="Heiman D."/>
            <person name="Howarth C."/>
            <person name="Larson L."/>
            <person name="Lui A."/>
            <person name="MacDonald P.J.P."/>
            <person name="Mehta T."/>
            <person name="Montmayeur A."/>
            <person name="Murphy C."/>
            <person name="Neiman D."/>
            <person name="Pearson M."/>
            <person name="Priest M."/>
            <person name="Roberts A."/>
            <person name="Saif S."/>
            <person name="Shea T."/>
            <person name="Shenoy N."/>
            <person name="Sisk P."/>
            <person name="Stolte C."/>
            <person name="Sykes S."/>
            <person name="White J."/>
            <person name="Yandava C."/>
            <person name="Wortman J."/>
            <person name="Nusbaum C."/>
            <person name="Birren B."/>
        </authorList>
    </citation>
    <scope>NUCLEOTIDE SEQUENCE</scope>
    <source>
        <strain evidence="2">ERTm2</strain>
    </source>
</reference>
<dbReference type="HOGENOM" id="CLU_127792_0_0_1"/>
<accession>H8ZAA7</accession>
<reference evidence="3 4" key="3">
    <citation type="journal article" date="2014" name="Genome Announc.">
        <title>Genome Sequence of the Microsporidian Species Nematocida sp1 Strain ERTm6 (ATCC PRA-372).</title>
        <authorList>
            <person name="Bakowski M.A."/>
            <person name="Priest M."/>
            <person name="Young S."/>
            <person name="Cuomo C.A."/>
            <person name="Troemel E.R."/>
        </authorList>
    </citation>
    <scope>NUCLEOTIDE SEQUENCE [LARGE SCALE GENOMIC DNA]</scope>
    <source>
        <strain evidence="3 4">ERTm6</strain>
    </source>
</reference>
<keyword evidence="4" id="KW-1185">Reference proteome</keyword>
<dbReference type="EMBL" id="JH604633">
    <property type="protein sequence ID" value="EHY66888.1"/>
    <property type="molecule type" value="Genomic_DNA"/>
</dbReference>
<dbReference type="AlphaFoldDB" id="H8ZAA7"/>
<reference evidence="3" key="2">
    <citation type="submission" date="2012-10" db="EMBL/GenBank/DDBJ databases">
        <authorList>
            <consortium name="The Broad Institute Genome Sequencing Platform"/>
            <consortium name="The Broad Institute Genome Sequencing Center for Infectious Disease"/>
            <person name="Cuomo C."/>
            <person name="Troemel E."/>
            <person name="Walker B."/>
            <person name="Young S.K."/>
            <person name="Zeng Q."/>
            <person name="Gargeya S."/>
            <person name="Fitzgerald M."/>
            <person name="Haas B."/>
            <person name="Abouelleil A."/>
            <person name="Alvarado L."/>
            <person name="Arachchi H.M."/>
            <person name="Berlin A.M."/>
            <person name="Chapman S.B."/>
            <person name="Goldberg J."/>
            <person name="Griggs A."/>
            <person name="Gujja S."/>
            <person name="Hansen M."/>
            <person name="Howarth C."/>
            <person name="Imamovic A."/>
            <person name="Larimer J."/>
            <person name="McCowan C."/>
            <person name="Murphy C."/>
            <person name="Neiman D."/>
            <person name="Pearson M."/>
            <person name="Priest M."/>
            <person name="Roberts A."/>
            <person name="Saif S."/>
            <person name="Shea T."/>
            <person name="Sisk P."/>
            <person name="Sykes S."/>
            <person name="Wortman J."/>
            <person name="Nusbaum C."/>
            <person name="Birren B."/>
        </authorList>
    </citation>
    <scope>NUCLEOTIDE SEQUENCE</scope>
    <source>
        <strain evidence="3">ERTm6</strain>
    </source>
</reference>
<evidence type="ECO:0000313" key="2">
    <source>
        <dbReference type="EMBL" id="EHY66888.1"/>
    </source>
</evidence>
<organism evidence="2">
    <name type="scientific">Nematocida ausubeli (strain ATCC PRA-371 / ERTm2)</name>
    <name type="common">Nematode killer fungus</name>
    <dbReference type="NCBI Taxonomy" id="1913371"/>
    <lineage>
        <taxon>Eukaryota</taxon>
        <taxon>Fungi</taxon>
        <taxon>Fungi incertae sedis</taxon>
        <taxon>Microsporidia</taxon>
        <taxon>Nematocida</taxon>
    </lineage>
</organism>
<dbReference type="STRING" id="944018.H8ZAA7"/>
<protein>
    <submittedName>
        <fullName evidence="2">Uncharacterized protein</fullName>
    </submittedName>
</protein>
<accession>A0A086J2R9</accession>
<dbReference type="Proteomes" id="UP000054524">
    <property type="component" value="Unassembled WGS sequence"/>
</dbReference>
<gene>
    <name evidence="2" type="ORF">NERG_00528</name>
    <name evidence="3" type="ORF">NESG_00582</name>
</gene>
<evidence type="ECO:0000256" key="1">
    <source>
        <dbReference type="SAM" id="MobiDB-lite"/>
    </source>
</evidence>
<dbReference type="OrthoDB" id="2194972at2759"/>
<dbReference type="EMBL" id="AKIJ01000002">
    <property type="protein sequence ID" value="KFG26437.1"/>
    <property type="molecule type" value="Genomic_DNA"/>
</dbReference>
<name>H8ZAA7_NEMA1</name>
<evidence type="ECO:0000313" key="4">
    <source>
        <dbReference type="Proteomes" id="UP000054524"/>
    </source>
</evidence>
<feature type="compositionally biased region" description="Basic and acidic residues" evidence="1">
    <location>
        <begin position="64"/>
        <end position="84"/>
    </location>
</feature>
<proteinExistence type="predicted"/>